<keyword evidence="6" id="KW-0410">Iron transport</keyword>
<evidence type="ECO:0000256" key="5">
    <source>
        <dbReference type="ARBA" id="ARBA00022448"/>
    </source>
</evidence>
<dbReference type="GO" id="GO:0034986">
    <property type="term" value="F:iron chaperone activity"/>
    <property type="evidence" value="ECO:0007669"/>
    <property type="project" value="TreeGrafter"/>
</dbReference>
<comment type="similarity">
    <text evidence="2">Belongs to the frataxin family.</text>
</comment>
<dbReference type="GO" id="GO:0006826">
    <property type="term" value="P:iron ion transport"/>
    <property type="evidence" value="ECO:0007669"/>
    <property type="project" value="UniProtKB-KW"/>
</dbReference>
<keyword evidence="5" id="KW-0813">Transport</keyword>
<dbReference type="NCBIfam" id="TIGR03422">
    <property type="entry name" value="mito_frataxin"/>
    <property type="match status" value="1"/>
</dbReference>
<dbReference type="GO" id="GO:0016226">
    <property type="term" value="P:iron-sulfur cluster assembly"/>
    <property type="evidence" value="ECO:0007669"/>
    <property type="project" value="InterPro"/>
</dbReference>
<comment type="caution">
    <text evidence="14">The sequence shown here is derived from an EMBL/GenBank/DDBJ whole genome shotgun (WGS) entry which is preliminary data.</text>
</comment>
<dbReference type="Gene3D" id="3.30.920.10">
    <property type="entry name" value="Frataxin/CyaY"/>
    <property type="match status" value="1"/>
</dbReference>
<evidence type="ECO:0000256" key="12">
    <source>
        <dbReference type="ARBA" id="ARBA00047990"/>
    </source>
</evidence>
<dbReference type="InterPro" id="IPR002908">
    <property type="entry name" value="Frataxin/CyaY"/>
</dbReference>
<evidence type="ECO:0000256" key="1">
    <source>
        <dbReference type="ARBA" id="ARBA00004173"/>
    </source>
</evidence>
<dbReference type="EMBL" id="LCZI01001239">
    <property type="protein sequence ID" value="KKZ61772.1"/>
    <property type="molecule type" value="Genomic_DNA"/>
</dbReference>
<protein>
    <recommendedName>
        <fullName evidence="3">ferroxidase</fullName>
        <ecNumber evidence="3">1.16.3.1</ecNumber>
    </recommendedName>
</protein>
<dbReference type="PANTHER" id="PTHR16821">
    <property type="entry name" value="FRATAXIN"/>
    <property type="match status" value="1"/>
</dbReference>
<dbReference type="EC" id="1.16.3.1" evidence="3"/>
<evidence type="ECO:0000256" key="4">
    <source>
        <dbReference type="ARBA" id="ARBA00022434"/>
    </source>
</evidence>
<keyword evidence="10" id="KW-0406">Ion transport</keyword>
<dbReference type="Proteomes" id="UP000034164">
    <property type="component" value="Unassembled WGS sequence"/>
</dbReference>
<accession>A0A0G2HUA5</accession>
<gene>
    <name evidence="14" type="ORF">EMCG_03720</name>
</gene>
<dbReference type="OrthoDB" id="1897642at2759"/>
<dbReference type="Pfam" id="PF01491">
    <property type="entry name" value="Frataxin_Cyay"/>
    <property type="match status" value="1"/>
</dbReference>
<evidence type="ECO:0000256" key="13">
    <source>
        <dbReference type="SAM" id="MobiDB-lite"/>
    </source>
</evidence>
<dbReference type="InterPro" id="IPR017789">
    <property type="entry name" value="Frataxin"/>
</dbReference>
<reference evidence="15" key="1">
    <citation type="journal article" date="2015" name="PLoS Genet.">
        <title>The dynamic genome and transcriptome of the human fungal pathogen Blastomyces and close relative Emmonsia.</title>
        <authorList>
            <person name="Munoz J.F."/>
            <person name="Gauthier G.M."/>
            <person name="Desjardins C.A."/>
            <person name="Gallo J.E."/>
            <person name="Holder J."/>
            <person name="Sullivan T.D."/>
            <person name="Marty A.J."/>
            <person name="Carmen J.C."/>
            <person name="Chen Z."/>
            <person name="Ding L."/>
            <person name="Gujja S."/>
            <person name="Magrini V."/>
            <person name="Misas E."/>
            <person name="Mitreva M."/>
            <person name="Priest M."/>
            <person name="Saif S."/>
            <person name="Whiston E.A."/>
            <person name="Young S."/>
            <person name="Zeng Q."/>
            <person name="Goldman W.E."/>
            <person name="Mardis E.R."/>
            <person name="Taylor J.W."/>
            <person name="McEwen J.G."/>
            <person name="Clay O.K."/>
            <person name="Klein B.S."/>
            <person name="Cuomo C.A."/>
        </authorList>
    </citation>
    <scope>NUCLEOTIDE SEQUENCE [LARGE SCALE GENOMIC DNA]</scope>
    <source>
        <strain evidence="15">UAMH 3008</strain>
    </source>
</reference>
<evidence type="ECO:0000256" key="2">
    <source>
        <dbReference type="ARBA" id="ARBA00008183"/>
    </source>
</evidence>
<evidence type="ECO:0000313" key="15">
    <source>
        <dbReference type="Proteomes" id="UP000034164"/>
    </source>
</evidence>
<keyword evidence="8" id="KW-0560">Oxidoreductase</keyword>
<keyword evidence="7" id="KW-0809">Transit peptide</keyword>
<dbReference type="InterPro" id="IPR036524">
    <property type="entry name" value="Frataxin/CyaY_sf"/>
</dbReference>
<dbReference type="PROSITE" id="PS01344">
    <property type="entry name" value="FRATAXIN_1"/>
    <property type="match status" value="1"/>
</dbReference>
<dbReference type="AlphaFoldDB" id="A0A0G2HUA5"/>
<evidence type="ECO:0000256" key="7">
    <source>
        <dbReference type="ARBA" id="ARBA00022946"/>
    </source>
</evidence>
<evidence type="ECO:0000256" key="10">
    <source>
        <dbReference type="ARBA" id="ARBA00023065"/>
    </source>
</evidence>
<evidence type="ECO:0000256" key="3">
    <source>
        <dbReference type="ARBA" id="ARBA00013107"/>
    </source>
</evidence>
<dbReference type="PANTHER" id="PTHR16821:SF2">
    <property type="entry name" value="FRATAXIN, MITOCHONDRIAL"/>
    <property type="match status" value="1"/>
</dbReference>
<keyword evidence="4" id="KW-0409">Iron storage</keyword>
<name>A0A0G2HUA5_9EURO</name>
<dbReference type="GO" id="GO:0004322">
    <property type="term" value="F:ferroxidase activity"/>
    <property type="evidence" value="ECO:0007669"/>
    <property type="project" value="UniProtKB-EC"/>
</dbReference>
<dbReference type="InterPro" id="IPR020895">
    <property type="entry name" value="Frataxin_CS"/>
</dbReference>
<keyword evidence="9" id="KW-0408">Iron</keyword>
<dbReference type="SUPFAM" id="SSF55387">
    <property type="entry name" value="Frataxin/Nqo15-like"/>
    <property type="match status" value="1"/>
</dbReference>
<keyword evidence="11" id="KW-0496">Mitochondrion</keyword>
<dbReference type="GO" id="GO:0051537">
    <property type="term" value="F:2 iron, 2 sulfur cluster binding"/>
    <property type="evidence" value="ECO:0007669"/>
    <property type="project" value="TreeGrafter"/>
</dbReference>
<dbReference type="NCBIfam" id="TIGR03421">
    <property type="entry name" value="FeS_CyaY"/>
    <property type="match status" value="1"/>
</dbReference>
<evidence type="ECO:0000256" key="11">
    <source>
        <dbReference type="ARBA" id="ARBA00023128"/>
    </source>
</evidence>
<dbReference type="GO" id="GO:0005739">
    <property type="term" value="C:mitochondrion"/>
    <property type="evidence" value="ECO:0007669"/>
    <property type="project" value="UniProtKB-SubCell"/>
</dbReference>
<dbReference type="GO" id="GO:0008198">
    <property type="term" value="F:ferrous iron binding"/>
    <property type="evidence" value="ECO:0007669"/>
    <property type="project" value="TreeGrafter"/>
</dbReference>
<dbReference type="SMART" id="SM01219">
    <property type="entry name" value="Frataxin_Cyay"/>
    <property type="match status" value="1"/>
</dbReference>
<dbReference type="GO" id="GO:0008199">
    <property type="term" value="F:ferric iron binding"/>
    <property type="evidence" value="ECO:0007669"/>
    <property type="project" value="InterPro"/>
</dbReference>
<comment type="catalytic activity">
    <reaction evidence="12">
        <text>4 Fe(2+) + O2 + 4 H(+) = 4 Fe(3+) + 2 H2O</text>
        <dbReference type="Rhea" id="RHEA:11148"/>
        <dbReference type="ChEBI" id="CHEBI:15377"/>
        <dbReference type="ChEBI" id="CHEBI:15378"/>
        <dbReference type="ChEBI" id="CHEBI:15379"/>
        <dbReference type="ChEBI" id="CHEBI:29033"/>
        <dbReference type="ChEBI" id="CHEBI:29034"/>
        <dbReference type="EC" id="1.16.3.1"/>
    </reaction>
</comment>
<evidence type="ECO:0000313" key="14">
    <source>
        <dbReference type="EMBL" id="KKZ61772.1"/>
    </source>
</evidence>
<dbReference type="VEuPathDB" id="FungiDB:EMCG_03720"/>
<dbReference type="FunFam" id="3.30.920.10:FF:000004">
    <property type="entry name" value="Mitochondrial chaperone Frataxin"/>
    <property type="match status" value="1"/>
</dbReference>
<proteinExistence type="inferred from homology"/>
<evidence type="ECO:0000256" key="9">
    <source>
        <dbReference type="ARBA" id="ARBA00023004"/>
    </source>
</evidence>
<dbReference type="PROSITE" id="PS50810">
    <property type="entry name" value="FRATAXIN_2"/>
    <property type="match status" value="1"/>
</dbReference>
<evidence type="ECO:0000256" key="8">
    <source>
        <dbReference type="ARBA" id="ARBA00023002"/>
    </source>
</evidence>
<evidence type="ECO:0000256" key="6">
    <source>
        <dbReference type="ARBA" id="ARBA00022496"/>
    </source>
</evidence>
<feature type="region of interest" description="Disordered" evidence="13">
    <location>
        <begin position="67"/>
        <end position="98"/>
    </location>
</feature>
<sequence length="228" mass="25340">MLPRTSSRAASSFLRSATTIVTTTPLPAITAAITLRTQLPSLNPRKLRCESSAKIYYRQLHTTSALHKGITPDSSDPVPPNPESSNANIAGGANHVTQPSPLTEEQYRIYAEDYFNMLLTKVEQLQENGSDVEAEYSAGVINITVPEVGVYVLNKQPPNKQIWLSSPVSGPKRYDWVVQGDHMDEKEGTREFIKGQWIYLRDGSNLTTLLNKELGLSIEYDVYGEKEV</sequence>
<organism evidence="14 15">
    <name type="scientific">[Emmonsia] crescens</name>
    <dbReference type="NCBI Taxonomy" id="73230"/>
    <lineage>
        <taxon>Eukaryota</taxon>
        <taxon>Fungi</taxon>
        <taxon>Dikarya</taxon>
        <taxon>Ascomycota</taxon>
        <taxon>Pezizomycotina</taxon>
        <taxon>Eurotiomycetes</taxon>
        <taxon>Eurotiomycetidae</taxon>
        <taxon>Onygenales</taxon>
        <taxon>Ajellomycetaceae</taxon>
        <taxon>Emergomyces</taxon>
    </lineage>
</organism>
<dbReference type="GO" id="GO:0006879">
    <property type="term" value="P:intracellular iron ion homeostasis"/>
    <property type="evidence" value="ECO:0007669"/>
    <property type="project" value="UniProtKB-KW"/>
</dbReference>
<comment type="subcellular location">
    <subcellularLocation>
        <location evidence="1">Mitochondrion</location>
    </subcellularLocation>
</comment>